<dbReference type="OrthoDB" id="1018at2157"/>
<evidence type="ECO:0000313" key="3">
    <source>
        <dbReference type="Proteomes" id="UP000033101"/>
    </source>
</evidence>
<dbReference type="InterPro" id="IPR025714">
    <property type="entry name" value="Methyltranfer_dom"/>
</dbReference>
<dbReference type="Proteomes" id="UP000033101">
    <property type="component" value="Chromosome"/>
</dbReference>
<feature type="domain" description="Methyltransferase" evidence="1">
    <location>
        <begin position="43"/>
        <end position="163"/>
    </location>
</feature>
<dbReference type="GeneID" id="24832359"/>
<dbReference type="GO" id="GO:0008168">
    <property type="term" value="F:methyltransferase activity"/>
    <property type="evidence" value="ECO:0007669"/>
    <property type="project" value="UniProtKB-KW"/>
</dbReference>
<reference evidence="2 3" key="1">
    <citation type="submission" date="2014-07" db="EMBL/GenBank/DDBJ databases">
        <title>Methanogenic archaea and the global carbon cycle.</title>
        <authorList>
            <person name="Henriksen J.R."/>
            <person name="Luke J."/>
            <person name="Reinhart S."/>
            <person name="Benedict M.N."/>
            <person name="Youngblut N.D."/>
            <person name="Metcalf M.E."/>
            <person name="Whitaker R.J."/>
            <person name="Metcalf W.W."/>
        </authorList>
    </citation>
    <scope>NUCLEOTIDE SEQUENCE [LARGE SCALE GENOMIC DNA]</scope>
    <source>
        <strain evidence="2 3">HB-1</strain>
    </source>
</reference>
<protein>
    <submittedName>
        <fullName evidence="2">Ubiquinone/menaquinone biosynthesis methyltransferase</fullName>
    </submittedName>
</protein>
<dbReference type="RefSeq" id="WP_048141207.1">
    <property type="nucleotide sequence ID" value="NZ_CP009516.1"/>
</dbReference>
<dbReference type="EMBL" id="CP009516">
    <property type="protein sequence ID" value="AKB79520.1"/>
    <property type="molecule type" value="Genomic_DNA"/>
</dbReference>
<dbReference type="PATRIC" id="fig|1434110.4.peg.3912"/>
<gene>
    <name evidence="2" type="ORF">MSHOH_3037</name>
</gene>
<dbReference type="SUPFAM" id="SSF53335">
    <property type="entry name" value="S-adenosyl-L-methionine-dependent methyltransferases"/>
    <property type="match status" value="1"/>
</dbReference>
<dbReference type="CDD" id="cd02440">
    <property type="entry name" value="AdoMet_MTases"/>
    <property type="match status" value="1"/>
</dbReference>
<proteinExistence type="predicted"/>
<sequence>MEEITIHEFDFALINEFFTELERQGPGSPEETIRALGFIDNLSNKTKIADLGCGTGAQTMVLAQNTEATITALDLYAGSIDKLNVTAGKLGLQNRVKGIVGSMDNLPFQNDEFDLIWSEGAIANVGFEKGLNHWKGFLKKDGYVAVTYESWFTDERPAEIEKWWLDAVPEISTIGHNISIMQKTGYIPVAAFTLPENCWIDNYLIPQKARQEEFLKIHAGNKTVEDMIAFMRREADLYSKYKQYYGYVFYIGKKM</sequence>
<dbReference type="GO" id="GO:0032259">
    <property type="term" value="P:methylation"/>
    <property type="evidence" value="ECO:0007669"/>
    <property type="project" value="UniProtKB-KW"/>
</dbReference>
<keyword evidence="2" id="KW-0808">Transferase</keyword>
<dbReference type="Pfam" id="PF13847">
    <property type="entry name" value="Methyltransf_31"/>
    <property type="match status" value="1"/>
</dbReference>
<accession>A0A0E3WUN4</accession>
<dbReference type="AlphaFoldDB" id="A0A0E3WUN4"/>
<evidence type="ECO:0000313" key="2">
    <source>
        <dbReference type="EMBL" id="AKB79520.1"/>
    </source>
</evidence>
<name>A0A0E3WUN4_9EURY</name>
<keyword evidence="2" id="KW-0830">Ubiquinone</keyword>
<evidence type="ECO:0000259" key="1">
    <source>
        <dbReference type="Pfam" id="PF13847"/>
    </source>
</evidence>
<keyword evidence="2" id="KW-0489">Methyltransferase</keyword>
<organism evidence="2 3">
    <name type="scientific">Methanosarcina horonobensis HB-1 = JCM 15518</name>
    <dbReference type="NCBI Taxonomy" id="1434110"/>
    <lineage>
        <taxon>Archaea</taxon>
        <taxon>Methanobacteriati</taxon>
        <taxon>Methanobacteriota</taxon>
        <taxon>Stenosarchaea group</taxon>
        <taxon>Methanomicrobia</taxon>
        <taxon>Methanosarcinales</taxon>
        <taxon>Methanosarcinaceae</taxon>
        <taxon>Methanosarcina</taxon>
    </lineage>
</organism>
<dbReference type="KEGG" id="mhor:MSHOH_3037"/>
<dbReference type="Gene3D" id="3.40.50.150">
    <property type="entry name" value="Vaccinia Virus protein VP39"/>
    <property type="match status" value="1"/>
</dbReference>
<dbReference type="InterPro" id="IPR029063">
    <property type="entry name" value="SAM-dependent_MTases_sf"/>
</dbReference>
<keyword evidence="3" id="KW-1185">Reference proteome</keyword>
<dbReference type="HOGENOM" id="CLU_073559_0_0_2"/>